<keyword evidence="5" id="KW-0147">Chitin-binding</keyword>
<evidence type="ECO:0000256" key="6">
    <source>
        <dbReference type="ARBA" id="ARBA00022801"/>
    </source>
</evidence>
<protein>
    <recommendedName>
        <fullName evidence="3">chitinase</fullName>
        <ecNumber evidence="3">3.2.1.14</ecNumber>
    </recommendedName>
</protein>
<evidence type="ECO:0000256" key="4">
    <source>
        <dbReference type="ARBA" id="ARBA00022525"/>
    </source>
</evidence>
<dbReference type="InterPro" id="IPR001579">
    <property type="entry name" value="Glyco_hydro_18_chit_AS"/>
</dbReference>
<keyword evidence="10" id="KW-0624">Polysaccharide degradation</keyword>
<keyword evidence="7" id="KW-0146">Chitin degradation</keyword>
<keyword evidence="8" id="KW-0119">Carbohydrate metabolism</keyword>
<evidence type="ECO:0000256" key="12">
    <source>
        <dbReference type="RuleBase" id="RU004453"/>
    </source>
</evidence>
<comment type="caution">
    <text evidence="15">The sequence shown here is derived from an EMBL/GenBank/DDBJ whole genome shotgun (WGS) entry which is preliminary data.</text>
</comment>
<evidence type="ECO:0000313" key="15">
    <source>
        <dbReference type="EMBL" id="KAK9772026.1"/>
    </source>
</evidence>
<dbReference type="SUPFAM" id="SSF51445">
    <property type="entry name" value="(Trans)glycosidases"/>
    <property type="match status" value="1"/>
</dbReference>
<keyword evidence="4" id="KW-0964">Secreted</keyword>
<evidence type="ECO:0000256" key="3">
    <source>
        <dbReference type="ARBA" id="ARBA00012729"/>
    </source>
</evidence>
<feature type="domain" description="GH18" evidence="14">
    <location>
        <begin position="29"/>
        <end position="367"/>
    </location>
</feature>
<proteinExistence type="inferred from homology"/>
<evidence type="ECO:0000256" key="7">
    <source>
        <dbReference type="ARBA" id="ARBA00023024"/>
    </source>
</evidence>
<reference evidence="15 16" key="1">
    <citation type="submission" date="2024-02" db="EMBL/GenBank/DDBJ databases">
        <title>First draft genome assembly of two strains of Seiridium cardinale.</title>
        <authorList>
            <person name="Emiliani G."/>
            <person name="Scali E."/>
        </authorList>
    </citation>
    <scope>NUCLEOTIDE SEQUENCE [LARGE SCALE GENOMIC DNA]</scope>
    <source>
        <strain evidence="15 16">BM-138-000479</strain>
    </source>
</reference>
<dbReference type="PROSITE" id="PS01095">
    <property type="entry name" value="GH18_1"/>
    <property type="match status" value="1"/>
</dbReference>
<dbReference type="Gene3D" id="3.20.20.80">
    <property type="entry name" value="Glycosidases"/>
    <property type="match status" value="1"/>
</dbReference>
<name>A0ABR2XE59_9PEZI</name>
<organism evidence="15 16">
    <name type="scientific">Seiridium cardinale</name>
    <dbReference type="NCBI Taxonomy" id="138064"/>
    <lineage>
        <taxon>Eukaryota</taxon>
        <taxon>Fungi</taxon>
        <taxon>Dikarya</taxon>
        <taxon>Ascomycota</taxon>
        <taxon>Pezizomycotina</taxon>
        <taxon>Sordariomycetes</taxon>
        <taxon>Xylariomycetidae</taxon>
        <taxon>Amphisphaeriales</taxon>
        <taxon>Sporocadaceae</taxon>
        <taxon>Seiridium</taxon>
    </lineage>
</organism>
<comment type="catalytic activity">
    <reaction evidence="1">
        <text>Random endo-hydrolysis of N-acetyl-beta-D-glucosaminide (1-&gt;4)-beta-linkages in chitin and chitodextrins.</text>
        <dbReference type="EC" id="3.2.1.14"/>
    </reaction>
</comment>
<evidence type="ECO:0000256" key="11">
    <source>
        <dbReference type="RuleBase" id="RU000489"/>
    </source>
</evidence>
<evidence type="ECO:0000256" key="5">
    <source>
        <dbReference type="ARBA" id="ARBA00022669"/>
    </source>
</evidence>
<dbReference type="Pfam" id="PF00704">
    <property type="entry name" value="Glyco_hydro_18"/>
    <property type="match status" value="1"/>
</dbReference>
<evidence type="ECO:0000256" key="13">
    <source>
        <dbReference type="SAM" id="SignalP"/>
    </source>
</evidence>
<dbReference type="GO" id="GO:0016787">
    <property type="term" value="F:hydrolase activity"/>
    <property type="evidence" value="ECO:0007669"/>
    <property type="project" value="UniProtKB-KW"/>
</dbReference>
<dbReference type="InterPro" id="IPR017853">
    <property type="entry name" value="GH"/>
</dbReference>
<keyword evidence="16" id="KW-1185">Reference proteome</keyword>
<dbReference type="InterPro" id="IPR050542">
    <property type="entry name" value="Glycosyl_Hydrlase18_Chitinase"/>
</dbReference>
<dbReference type="Proteomes" id="UP001465668">
    <property type="component" value="Unassembled WGS sequence"/>
</dbReference>
<dbReference type="PANTHER" id="PTHR45708">
    <property type="entry name" value="ENDOCHITINASE"/>
    <property type="match status" value="1"/>
</dbReference>
<evidence type="ECO:0000259" key="14">
    <source>
        <dbReference type="PROSITE" id="PS51910"/>
    </source>
</evidence>
<evidence type="ECO:0000256" key="9">
    <source>
        <dbReference type="ARBA" id="ARBA00023295"/>
    </source>
</evidence>
<dbReference type="PROSITE" id="PS51910">
    <property type="entry name" value="GH18_2"/>
    <property type="match status" value="1"/>
</dbReference>
<dbReference type="EC" id="3.2.1.14" evidence="3"/>
<keyword evidence="13" id="KW-0732">Signal</keyword>
<evidence type="ECO:0000313" key="16">
    <source>
        <dbReference type="Proteomes" id="UP001465668"/>
    </source>
</evidence>
<dbReference type="PANTHER" id="PTHR45708:SF49">
    <property type="entry name" value="ENDOCHITINASE"/>
    <property type="match status" value="1"/>
</dbReference>
<evidence type="ECO:0000256" key="1">
    <source>
        <dbReference type="ARBA" id="ARBA00000822"/>
    </source>
</evidence>
<evidence type="ECO:0000256" key="10">
    <source>
        <dbReference type="ARBA" id="ARBA00023326"/>
    </source>
</evidence>
<evidence type="ECO:0000256" key="2">
    <source>
        <dbReference type="ARBA" id="ARBA00004613"/>
    </source>
</evidence>
<sequence length="367" mass="40540">MFTLSFSYFVASIALAPLAHAGFNVNSQSNIAVYWGQNSYGQSNSQQRLSVYCSNTKLNIIPLAFMNGIQTPITNFANAGDNCTAYAGTQLLNCPQLEEDIKICQTTYSKTIILSLGGATYTEGGFSSPSAAQAAATNVWNLFGPNTAYANRPFRTAIIDGFDFDFEAATQNGAPFAQKLRDLMDAAGGKKYYLSAAPQCPYPDAALSEILSNVAIDFVLVQFYNNWCGASGFTSGAKSQERFNMDTWDNWAKTTSKNPNVKIFLGVPANSGAGGGYFWRRHDVGHESDGSEFWVPGWGLFRVDCRDHVDVLYDFGKVPNDPDDNLGEIDNISNQYSEIDDHVDKHFDNEFGKILVYKHDNFEEQWE</sequence>
<comment type="similarity">
    <text evidence="12">Belongs to the glycosyl hydrolase 18 family.</text>
</comment>
<accession>A0ABR2XE59</accession>
<feature type="chain" id="PRO_5046853563" description="chitinase" evidence="13">
    <location>
        <begin position="22"/>
        <end position="367"/>
    </location>
</feature>
<keyword evidence="9 11" id="KW-0326">Glycosidase</keyword>
<gene>
    <name evidence="15" type="ORF">SCAR479_11345</name>
</gene>
<dbReference type="InterPro" id="IPR001223">
    <property type="entry name" value="Glyco_hydro18_cat"/>
</dbReference>
<evidence type="ECO:0000256" key="8">
    <source>
        <dbReference type="ARBA" id="ARBA00023277"/>
    </source>
</evidence>
<dbReference type="EMBL" id="JARVKM010000067">
    <property type="protein sequence ID" value="KAK9772026.1"/>
    <property type="molecule type" value="Genomic_DNA"/>
</dbReference>
<comment type="subcellular location">
    <subcellularLocation>
        <location evidence="2">Secreted</location>
    </subcellularLocation>
</comment>
<keyword evidence="6 11" id="KW-0378">Hydrolase</keyword>
<feature type="signal peptide" evidence="13">
    <location>
        <begin position="1"/>
        <end position="21"/>
    </location>
</feature>